<evidence type="ECO:0000313" key="10">
    <source>
        <dbReference type="EMBL" id="KAJ7375468.1"/>
    </source>
</evidence>
<dbReference type="InterPro" id="IPR000436">
    <property type="entry name" value="Sushi_SCR_CCP_dom"/>
</dbReference>
<dbReference type="InterPro" id="IPR002035">
    <property type="entry name" value="VWF_A"/>
</dbReference>
<evidence type="ECO:0000256" key="3">
    <source>
        <dbReference type="ARBA" id="ARBA00022737"/>
    </source>
</evidence>
<proteinExistence type="predicted"/>
<evidence type="ECO:0000256" key="2">
    <source>
        <dbReference type="ARBA" id="ARBA00022729"/>
    </source>
</evidence>
<evidence type="ECO:0000313" key="11">
    <source>
        <dbReference type="Proteomes" id="UP001163046"/>
    </source>
</evidence>
<dbReference type="Gene3D" id="3.40.50.410">
    <property type="entry name" value="von Willebrand factor, type A domain"/>
    <property type="match status" value="1"/>
</dbReference>
<dbReference type="InterPro" id="IPR035976">
    <property type="entry name" value="Sushi/SCR/CCP_sf"/>
</dbReference>
<dbReference type="AlphaFoldDB" id="A0A9W9Z577"/>
<gene>
    <name evidence="10" type="ORF">OS493_002242</name>
</gene>
<organism evidence="10 11">
    <name type="scientific">Desmophyllum pertusum</name>
    <dbReference type="NCBI Taxonomy" id="174260"/>
    <lineage>
        <taxon>Eukaryota</taxon>
        <taxon>Metazoa</taxon>
        <taxon>Cnidaria</taxon>
        <taxon>Anthozoa</taxon>
        <taxon>Hexacorallia</taxon>
        <taxon>Scleractinia</taxon>
        <taxon>Caryophylliina</taxon>
        <taxon>Caryophylliidae</taxon>
        <taxon>Desmophyllum</taxon>
    </lineage>
</organism>
<keyword evidence="2 7" id="KW-0732">Signal</keyword>
<evidence type="ECO:0000256" key="1">
    <source>
        <dbReference type="ARBA" id="ARBA00022659"/>
    </source>
</evidence>
<accession>A0A9W9Z577</accession>
<evidence type="ECO:0000256" key="7">
    <source>
        <dbReference type="SAM" id="SignalP"/>
    </source>
</evidence>
<keyword evidence="11" id="KW-1185">Reference proteome</keyword>
<dbReference type="InterPro" id="IPR036465">
    <property type="entry name" value="vWFA_dom_sf"/>
</dbReference>
<dbReference type="PANTHER" id="PTHR46393:SF7">
    <property type="entry name" value="COMPLEMENT C2"/>
    <property type="match status" value="1"/>
</dbReference>
<dbReference type="Gene3D" id="2.10.70.10">
    <property type="entry name" value="Complement Module, domain 1"/>
    <property type="match status" value="2"/>
</dbReference>
<dbReference type="Proteomes" id="UP001163046">
    <property type="component" value="Unassembled WGS sequence"/>
</dbReference>
<name>A0A9W9Z577_9CNID</name>
<reference evidence="10" key="1">
    <citation type="submission" date="2023-01" db="EMBL/GenBank/DDBJ databases">
        <title>Genome assembly of the deep-sea coral Lophelia pertusa.</title>
        <authorList>
            <person name="Herrera S."/>
            <person name="Cordes E."/>
        </authorList>
    </citation>
    <scope>NUCLEOTIDE SEQUENCE</scope>
    <source>
        <strain evidence="10">USNM1676648</strain>
        <tissue evidence="10">Polyp</tissue>
    </source>
</reference>
<dbReference type="PROSITE" id="PS50234">
    <property type="entry name" value="VWFA"/>
    <property type="match status" value="1"/>
</dbReference>
<dbReference type="SUPFAM" id="SSF57535">
    <property type="entry name" value="Complement control module/SCR domain"/>
    <property type="match status" value="2"/>
</dbReference>
<feature type="signal peptide" evidence="7">
    <location>
        <begin position="1"/>
        <end position="17"/>
    </location>
</feature>
<evidence type="ECO:0000259" key="8">
    <source>
        <dbReference type="PROSITE" id="PS50234"/>
    </source>
</evidence>
<evidence type="ECO:0000256" key="6">
    <source>
        <dbReference type="PROSITE-ProRule" id="PRU00302"/>
    </source>
</evidence>
<dbReference type="SMART" id="SM00032">
    <property type="entry name" value="CCP"/>
    <property type="match status" value="2"/>
</dbReference>
<feature type="domain" description="Sushi" evidence="9">
    <location>
        <begin position="92"/>
        <end position="148"/>
    </location>
</feature>
<dbReference type="Pfam" id="PF00084">
    <property type="entry name" value="Sushi"/>
    <property type="match status" value="2"/>
</dbReference>
<feature type="chain" id="PRO_5040878493" evidence="7">
    <location>
        <begin position="18"/>
        <end position="263"/>
    </location>
</feature>
<sequence length="263" mass="29498">MYWVLFLFGITISSVRGFDAATSPSNRTCESVVQELVRYRPLHIAIKHCCNYSRVTYDCINGYRLVEGDRVRRCLDGKLDGKEPRCRFPKVTSCGNPGTVRHGYFIGSDFNIGNTVEYKCARGYKLHGPAISVCKKHGTWTARPVCVDKDVMDVNEATAFIRYSLLDNQVQHPCYKNGSCSKVDSRPRRSLDLDYHGGLDVVFLIDGSNGVTKDDFKIGLKFAQELIRVLAATVLRGDIRVAVVSYNSKPYTAMNLHLLPTKS</sequence>
<comment type="caution">
    <text evidence="6">Lacks conserved residue(s) required for the propagation of feature annotation.</text>
</comment>
<feature type="domain" description="VWFA" evidence="8">
    <location>
        <begin position="200"/>
        <end position="263"/>
    </location>
</feature>
<dbReference type="SUPFAM" id="SSF53300">
    <property type="entry name" value="vWA-like"/>
    <property type="match status" value="1"/>
</dbReference>
<dbReference type="OrthoDB" id="10064156at2759"/>
<comment type="caution">
    <text evidence="10">The sequence shown here is derived from an EMBL/GenBank/DDBJ whole genome shotgun (WGS) entry which is preliminary data.</text>
</comment>
<keyword evidence="5" id="KW-0325">Glycoprotein</keyword>
<keyword evidence="3" id="KW-0677">Repeat</keyword>
<keyword evidence="4" id="KW-1015">Disulfide bond</keyword>
<dbReference type="Pfam" id="PF00092">
    <property type="entry name" value="VWA"/>
    <property type="match status" value="1"/>
</dbReference>
<keyword evidence="1 6" id="KW-0768">Sushi</keyword>
<dbReference type="PANTHER" id="PTHR46393">
    <property type="entry name" value="SUSHI DOMAIN-CONTAINING PROTEIN"/>
    <property type="match status" value="1"/>
</dbReference>
<evidence type="ECO:0000256" key="5">
    <source>
        <dbReference type="ARBA" id="ARBA00023180"/>
    </source>
</evidence>
<dbReference type="EMBL" id="MU826826">
    <property type="protein sequence ID" value="KAJ7375468.1"/>
    <property type="molecule type" value="Genomic_DNA"/>
</dbReference>
<dbReference type="CDD" id="cd00033">
    <property type="entry name" value="CCP"/>
    <property type="match status" value="2"/>
</dbReference>
<protein>
    <submittedName>
        <fullName evidence="10">Uncharacterized protein</fullName>
    </submittedName>
</protein>
<evidence type="ECO:0000259" key="9">
    <source>
        <dbReference type="PROSITE" id="PS50923"/>
    </source>
</evidence>
<evidence type="ECO:0000256" key="4">
    <source>
        <dbReference type="ARBA" id="ARBA00023157"/>
    </source>
</evidence>
<dbReference type="PRINTS" id="PR00453">
    <property type="entry name" value="VWFADOMAIN"/>
</dbReference>
<dbReference type="PROSITE" id="PS50923">
    <property type="entry name" value="SUSHI"/>
    <property type="match status" value="1"/>
</dbReference>